<feature type="compositionally biased region" description="Acidic residues" evidence="1">
    <location>
        <begin position="193"/>
        <end position="204"/>
    </location>
</feature>
<dbReference type="PANTHER" id="PTHR48449:SF1">
    <property type="entry name" value="DUF1985 DOMAIN-CONTAINING PROTEIN"/>
    <property type="match status" value="1"/>
</dbReference>
<feature type="region of interest" description="Disordered" evidence="1">
    <location>
        <begin position="296"/>
        <end position="317"/>
    </location>
</feature>
<name>A0A8S0UYH4_OLEEU</name>
<feature type="region of interest" description="Disordered" evidence="1">
    <location>
        <begin position="183"/>
        <end position="284"/>
    </location>
</feature>
<evidence type="ECO:0000313" key="4">
    <source>
        <dbReference type="Proteomes" id="UP000594638"/>
    </source>
</evidence>
<keyword evidence="4" id="KW-1185">Reference proteome</keyword>
<evidence type="ECO:0000259" key="2">
    <source>
        <dbReference type="Pfam" id="PF09331"/>
    </source>
</evidence>
<evidence type="ECO:0000256" key="1">
    <source>
        <dbReference type="SAM" id="MobiDB-lite"/>
    </source>
</evidence>
<dbReference type="Proteomes" id="UP000594638">
    <property type="component" value="Unassembled WGS sequence"/>
</dbReference>
<organism evidence="3 4">
    <name type="scientific">Olea europaea subsp. europaea</name>
    <dbReference type="NCBI Taxonomy" id="158383"/>
    <lineage>
        <taxon>Eukaryota</taxon>
        <taxon>Viridiplantae</taxon>
        <taxon>Streptophyta</taxon>
        <taxon>Embryophyta</taxon>
        <taxon>Tracheophyta</taxon>
        <taxon>Spermatophyta</taxon>
        <taxon>Magnoliopsida</taxon>
        <taxon>eudicotyledons</taxon>
        <taxon>Gunneridae</taxon>
        <taxon>Pentapetalae</taxon>
        <taxon>asterids</taxon>
        <taxon>lamiids</taxon>
        <taxon>Lamiales</taxon>
        <taxon>Oleaceae</taxon>
        <taxon>Oleeae</taxon>
        <taxon>Olea</taxon>
    </lineage>
</organism>
<gene>
    <name evidence="3" type="ORF">OLEA9_A070256</name>
</gene>
<feature type="domain" description="DUF1985" evidence="2">
    <location>
        <begin position="15"/>
        <end position="103"/>
    </location>
</feature>
<accession>A0A8S0UYH4</accession>
<feature type="compositionally biased region" description="Basic and acidic residues" evidence="1">
    <location>
        <begin position="266"/>
        <end position="284"/>
    </location>
</feature>
<dbReference type="Gramene" id="OE9A070256T1">
    <property type="protein sequence ID" value="OE9A070256C1"/>
    <property type="gene ID" value="OE9A070256"/>
</dbReference>
<sequence length="317" mass="35433">MGLRYGLLPDDNVMERVLDKRRLKDKYFKHVDKISYAQLEQMFLRSSTPRVDRYKLGLALVIEGVFNALDNNVGIDMETLSIVDDLDLFFSYPWGRISYGRLIRGFGGRWVRKFLYATKKKENAVSYTVHDFPIAVQLHVYMTLHPTEVERGQPHITPLVPFDDCPVPALDDLARDNVAPQFHIESLGTPEEGTSEDETSDDAYEGCGTSGEEEESGADDSGETEDEDSEDHDSGDSDSDRAGRTRAADVDPDPRQSDYGGFVDSAGHHLLHDGPDKDMGIDRQEGDSMCITEEQMEPCSNEQDMPLPTGTESLQGT</sequence>
<comment type="caution">
    <text evidence="3">The sequence shown here is derived from an EMBL/GenBank/DDBJ whole genome shotgun (WGS) entry which is preliminary data.</text>
</comment>
<dbReference type="EMBL" id="CACTIH010009090">
    <property type="protein sequence ID" value="CAA3023431.1"/>
    <property type="molecule type" value="Genomic_DNA"/>
</dbReference>
<dbReference type="Pfam" id="PF09331">
    <property type="entry name" value="DUF1985"/>
    <property type="match status" value="1"/>
</dbReference>
<dbReference type="AlphaFoldDB" id="A0A8S0UYH4"/>
<reference evidence="3 4" key="1">
    <citation type="submission" date="2019-12" db="EMBL/GenBank/DDBJ databases">
        <authorList>
            <person name="Alioto T."/>
            <person name="Alioto T."/>
            <person name="Gomez Garrido J."/>
        </authorList>
    </citation>
    <scope>NUCLEOTIDE SEQUENCE [LARGE SCALE GENOMIC DNA]</scope>
</reference>
<feature type="compositionally biased region" description="Basic and acidic residues" evidence="1">
    <location>
        <begin position="232"/>
        <end position="256"/>
    </location>
</feature>
<dbReference type="PANTHER" id="PTHR48449">
    <property type="entry name" value="DUF1985 DOMAIN-CONTAINING PROTEIN"/>
    <property type="match status" value="1"/>
</dbReference>
<protein>
    <recommendedName>
        <fullName evidence="2">DUF1985 domain-containing protein</fullName>
    </recommendedName>
</protein>
<feature type="compositionally biased region" description="Acidic residues" evidence="1">
    <location>
        <begin position="211"/>
        <end position="231"/>
    </location>
</feature>
<dbReference type="InterPro" id="IPR015410">
    <property type="entry name" value="DUF1985"/>
</dbReference>
<proteinExistence type="predicted"/>
<evidence type="ECO:0000313" key="3">
    <source>
        <dbReference type="EMBL" id="CAA3023431.1"/>
    </source>
</evidence>
<dbReference type="OrthoDB" id="1930729at2759"/>